<proteinExistence type="predicted"/>
<comment type="caution">
    <text evidence="1">The sequence shown here is derived from an EMBL/GenBank/DDBJ whole genome shotgun (WGS) entry which is preliminary data.</text>
</comment>
<dbReference type="Proteomes" id="UP001230649">
    <property type="component" value="Unassembled WGS sequence"/>
</dbReference>
<gene>
    <name evidence="1" type="ORF">QFC20_007383</name>
</gene>
<organism evidence="1 2">
    <name type="scientific">Naganishia adeliensis</name>
    <dbReference type="NCBI Taxonomy" id="92952"/>
    <lineage>
        <taxon>Eukaryota</taxon>
        <taxon>Fungi</taxon>
        <taxon>Dikarya</taxon>
        <taxon>Basidiomycota</taxon>
        <taxon>Agaricomycotina</taxon>
        <taxon>Tremellomycetes</taxon>
        <taxon>Filobasidiales</taxon>
        <taxon>Filobasidiaceae</taxon>
        <taxon>Naganishia</taxon>
    </lineage>
</organism>
<name>A0ACC2UZA4_9TREE</name>
<sequence length="251" mass="27730">MKGCAEDDTEYQDATVYLNLSQQVNAPHSLAGRMLHHKDIASFALKAEDWKIHIAGDVLGSAEMLDAGVTLAMLPIMNLLALLMCALMVAEGGKIHARLTVMILDEGCLLSAARILEALATAYNLDPRASKVRVFIEIHLPSDSDLSTTEEVFNLLRPFCPAFANVLDATDGSGWKSGTYNAEINLLIRVVGVTNEWLMLKLGVDRRRRRRRGATMGTGFLLMQDFHYGVEGVLQYGDDPQPVIEQYQHTK</sequence>
<reference evidence="1" key="1">
    <citation type="submission" date="2023-04" db="EMBL/GenBank/DDBJ databases">
        <title>Draft Genome sequencing of Naganishia species isolated from polar environments using Oxford Nanopore Technology.</title>
        <authorList>
            <person name="Leo P."/>
            <person name="Venkateswaran K."/>
        </authorList>
    </citation>
    <scope>NUCLEOTIDE SEQUENCE</scope>
    <source>
        <strain evidence="1">MNA-CCFEE 5262</strain>
    </source>
</reference>
<evidence type="ECO:0000313" key="2">
    <source>
        <dbReference type="Proteomes" id="UP001230649"/>
    </source>
</evidence>
<keyword evidence="2" id="KW-1185">Reference proteome</keyword>
<protein>
    <submittedName>
        <fullName evidence="1">Uncharacterized protein</fullName>
    </submittedName>
</protein>
<accession>A0ACC2UZA4</accession>
<evidence type="ECO:0000313" key="1">
    <source>
        <dbReference type="EMBL" id="KAJ9092410.1"/>
    </source>
</evidence>
<dbReference type="EMBL" id="JASBWS010000175">
    <property type="protein sequence ID" value="KAJ9092410.1"/>
    <property type="molecule type" value="Genomic_DNA"/>
</dbReference>